<proteinExistence type="predicted"/>
<keyword evidence="2" id="KW-1185">Reference proteome</keyword>
<protein>
    <submittedName>
        <fullName evidence="1">Uncharacterized protein</fullName>
    </submittedName>
</protein>
<dbReference type="Proteomes" id="UP001595896">
    <property type="component" value="Unassembled WGS sequence"/>
</dbReference>
<accession>A0ABV9NWG4</accession>
<evidence type="ECO:0000313" key="1">
    <source>
        <dbReference type="EMBL" id="MFC4737727.1"/>
    </source>
</evidence>
<name>A0ABV9NWG4_9BACI</name>
<sequence length="71" mass="7873">MNVNVSTKKAAASSDWDVFLYKQIHFPFVSGVPLEAVQPEDAVPFRSVNGIHARAEPDYVLKASREEPVSE</sequence>
<organism evidence="1 2">
    <name type="scientific">Bacillus daqingensis</name>
    <dbReference type="NCBI Taxonomy" id="872396"/>
    <lineage>
        <taxon>Bacteria</taxon>
        <taxon>Bacillati</taxon>
        <taxon>Bacillota</taxon>
        <taxon>Bacilli</taxon>
        <taxon>Bacillales</taxon>
        <taxon>Bacillaceae</taxon>
        <taxon>Bacillus</taxon>
    </lineage>
</organism>
<comment type="caution">
    <text evidence="1">The sequence shown here is derived from an EMBL/GenBank/DDBJ whole genome shotgun (WGS) entry which is preliminary data.</text>
</comment>
<dbReference type="EMBL" id="JBHSGK010000013">
    <property type="protein sequence ID" value="MFC4737727.1"/>
    <property type="molecule type" value="Genomic_DNA"/>
</dbReference>
<reference evidence="2" key="1">
    <citation type="journal article" date="2019" name="Int. J. Syst. Evol. Microbiol.">
        <title>The Global Catalogue of Microorganisms (GCM) 10K type strain sequencing project: providing services to taxonomists for standard genome sequencing and annotation.</title>
        <authorList>
            <consortium name="The Broad Institute Genomics Platform"/>
            <consortium name="The Broad Institute Genome Sequencing Center for Infectious Disease"/>
            <person name="Wu L."/>
            <person name="Ma J."/>
        </authorList>
    </citation>
    <scope>NUCLEOTIDE SEQUENCE [LARGE SCALE GENOMIC DNA]</scope>
    <source>
        <strain evidence="2">JCM 12165</strain>
    </source>
</reference>
<gene>
    <name evidence="1" type="ORF">ACFO4L_14075</name>
</gene>
<evidence type="ECO:0000313" key="2">
    <source>
        <dbReference type="Proteomes" id="UP001595896"/>
    </source>
</evidence>
<dbReference type="RefSeq" id="WP_377910314.1">
    <property type="nucleotide sequence ID" value="NZ_JBHSGK010000013.1"/>
</dbReference>